<dbReference type="RefSeq" id="WP_188897150.1">
    <property type="nucleotide sequence ID" value="NZ_BMMZ01000012.1"/>
</dbReference>
<evidence type="ECO:0000256" key="3">
    <source>
        <dbReference type="ARBA" id="ARBA00022692"/>
    </source>
</evidence>
<dbReference type="SMART" id="SM00116">
    <property type="entry name" value="CBS"/>
    <property type="match status" value="2"/>
</dbReference>
<dbReference type="InterPro" id="IPR002550">
    <property type="entry name" value="CNNM"/>
</dbReference>
<comment type="caution">
    <text evidence="12">The sequence shown here is derived from an EMBL/GenBank/DDBJ whole genome shotgun (WGS) entry which is preliminary data.</text>
</comment>
<dbReference type="Gene3D" id="3.10.580.10">
    <property type="entry name" value="CBS-domain"/>
    <property type="match status" value="1"/>
</dbReference>
<name>A0A917SGV1_9ACTN</name>
<reference evidence="12" key="2">
    <citation type="submission" date="2020-09" db="EMBL/GenBank/DDBJ databases">
        <authorList>
            <person name="Sun Q."/>
            <person name="Zhou Y."/>
        </authorList>
    </citation>
    <scope>NUCLEOTIDE SEQUENCE</scope>
    <source>
        <strain evidence="12">CGMCC 4.7306</strain>
    </source>
</reference>
<keyword evidence="13" id="KW-1185">Reference proteome</keyword>
<dbReference type="Pfam" id="PF01595">
    <property type="entry name" value="CNNM"/>
    <property type="match status" value="1"/>
</dbReference>
<keyword evidence="2" id="KW-1003">Cell membrane</keyword>
<evidence type="ECO:0000256" key="4">
    <source>
        <dbReference type="ARBA" id="ARBA00022737"/>
    </source>
</evidence>
<feature type="domain" description="CBS" evidence="10">
    <location>
        <begin position="221"/>
        <end position="283"/>
    </location>
</feature>
<dbReference type="InterPro" id="IPR046342">
    <property type="entry name" value="CBS_dom_sf"/>
</dbReference>
<dbReference type="InterPro" id="IPR051676">
    <property type="entry name" value="UPF0053_domain"/>
</dbReference>
<dbReference type="GO" id="GO:0005886">
    <property type="term" value="C:plasma membrane"/>
    <property type="evidence" value="ECO:0007669"/>
    <property type="project" value="UniProtKB-SubCell"/>
</dbReference>
<evidence type="ECO:0000256" key="1">
    <source>
        <dbReference type="ARBA" id="ARBA00004651"/>
    </source>
</evidence>
<organism evidence="12 13">
    <name type="scientific">Microlunatus endophyticus</name>
    <dbReference type="NCBI Taxonomy" id="1716077"/>
    <lineage>
        <taxon>Bacteria</taxon>
        <taxon>Bacillati</taxon>
        <taxon>Actinomycetota</taxon>
        <taxon>Actinomycetes</taxon>
        <taxon>Propionibacteriales</taxon>
        <taxon>Propionibacteriaceae</taxon>
        <taxon>Microlunatus</taxon>
    </lineage>
</organism>
<feature type="domain" description="CBS" evidence="10">
    <location>
        <begin position="287"/>
        <end position="343"/>
    </location>
</feature>
<evidence type="ECO:0000259" key="10">
    <source>
        <dbReference type="PROSITE" id="PS51371"/>
    </source>
</evidence>
<comment type="subcellular location">
    <subcellularLocation>
        <location evidence="1">Cell membrane</location>
        <topology evidence="1">Multi-pass membrane protein</topology>
    </subcellularLocation>
</comment>
<proteinExistence type="predicted"/>
<evidence type="ECO:0000313" key="12">
    <source>
        <dbReference type="EMBL" id="GGL77751.1"/>
    </source>
</evidence>
<dbReference type="PROSITE" id="PS51371">
    <property type="entry name" value="CBS"/>
    <property type="match status" value="2"/>
</dbReference>
<accession>A0A917SGV1</accession>
<evidence type="ECO:0000313" key="13">
    <source>
        <dbReference type="Proteomes" id="UP000613840"/>
    </source>
</evidence>
<gene>
    <name evidence="12" type="ORF">GCM10011575_40040</name>
</gene>
<evidence type="ECO:0000256" key="7">
    <source>
        <dbReference type="PROSITE-ProRule" id="PRU00703"/>
    </source>
</evidence>
<keyword evidence="6 8" id="KW-0472">Membrane</keyword>
<reference evidence="12" key="1">
    <citation type="journal article" date="2014" name="Int. J. Syst. Evol. Microbiol.">
        <title>Complete genome sequence of Corynebacterium casei LMG S-19264T (=DSM 44701T), isolated from a smear-ripened cheese.</title>
        <authorList>
            <consortium name="US DOE Joint Genome Institute (JGI-PGF)"/>
            <person name="Walter F."/>
            <person name="Albersmeier A."/>
            <person name="Kalinowski J."/>
            <person name="Ruckert C."/>
        </authorList>
    </citation>
    <scope>NUCLEOTIDE SEQUENCE</scope>
    <source>
        <strain evidence="12">CGMCC 4.7306</strain>
    </source>
</reference>
<evidence type="ECO:0000256" key="5">
    <source>
        <dbReference type="ARBA" id="ARBA00022989"/>
    </source>
</evidence>
<feature type="transmembrane region" description="Helical" evidence="9">
    <location>
        <begin position="57"/>
        <end position="76"/>
    </location>
</feature>
<evidence type="ECO:0000256" key="8">
    <source>
        <dbReference type="PROSITE-ProRule" id="PRU01193"/>
    </source>
</evidence>
<feature type="domain" description="CNNM transmembrane" evidence="11">
    <location>
        <begin position="1"/>
        <end position="203"/>
    </location>
</feature>
<feature type="transmembrane region" description="Helical" evidence="9">
    <location>
        <begin position="6"/>
        <end position="29"/>
    </location>
</feature>
<dbReference type="AlphaFoldDB" id="A0A917SGV1"/>
<keyword evidence="3 8" id="KW-0812">Transmembrane</keyword>
<feature type="transmembrane region" description="Helical" evidence="9">
    <location>
        <begin position="96"/>
        <end position="120"/>
    </location>
</feature>
<sequence length="351" mass="37690">MNSDLVGLIALVVLLLINAYFVGAEFAVISARRSQIEPQAEAGSSAARTTLWAMEHATLMLATTQLGITVCSLLILNVSEPAIHHLLEVPLHAIGLSASVIEVLAFVITLALVTFLHVVFGEMVPKNLAFAIPDRAALVLAPPLVFLGRLVKPIIVALNWAANTVVRVFRVEPKDEATSAYTLDEVVTIVRQSEEAGTLTDTGGRVSAALEFTTKTVADLVVPFDRLVALAPASTPADVQRAVADHGFSRYPVMAADSGRPSGYVHLKDVLDLDSREALGRPLPADRIRELINVEQSTEAEDALRDMRARNSHLALAIDDGTPTGVLFLEDVLEELVGQIEDSTNRNAARS</sequence>
<keyword evidence="7" id="KW-0129">CBS domain</keyword>
<dbReference type="InterPro" id="IPR000644">
    <property type="entry name" value="CBS_dom"/>
</dbReference>
<dbReference type="CDD" id="cd04590">
    <property type="entry name" value="CBS_pair_CorC_HlyC_assoc"/>
    <property type="match status" value="1"/>
</dbReference>
<evidence type="ECO:0000256" key="6">
    <source>
        <dbReference type="ARBA" id="ARBA00023136"/>
    </source>
</evidence>
<dbReference type="Proteomes" id="UP000613840">
    <property type="component" value="Unassembled WGS sequence"/>
</dbReference>
<dbReference type="Pfam" id="PF00571">
    <property type="entry name" value="CBS"/>
    <property type="match status" value="2"/>
</dbReference>
<keyword evidence="5 8" id="KW-1133">Transmembrane helix</keyword>
<protein>
    <submittedName>
        <fullName evidence="12">Membrane protein</fullName>
    </submittedName>
</protein>
<dbReference type="PANTHER" id="PTHR43099">
    <property type="entry name" value="UPF0053 PROTEIN YRKA"/>
    <property type="match status" value="1"/>
</dbReference>
<dbReference type="SUPFAM" id="SSF54631">
    <property type="entry name" value="CBS-domain pair"/>
    <property type="match status" value="1"/>
</dbReference>
<evidence type="ECO:0000256" key="2">
    <source>
        <dbReference type="ARBA" id="ARBA00022475"/>
    </source>
</evidence>
<dbReference type="PROSITE" id="PS51846">
    <property type="entry name" value="CNNM"/>
    <property type="match status" value="1"/>
</dbReference>
<dbReference type="EMBL" id="BMMZ01000012">
    <property type="protein sequence ID" value="GGL77751.1"/>
    <property type="molecule type" value="Genomic_DNA"/>
</dbReference>
<dbReference type="PANTHER" id="PTHR43099:SF5">
    <property type="entry name" value="HLYC_CORC FAMILY TRANSPORTER"/>
    <property type="match status" value="1"/>
</dbReference>
<dbReference type="InterPro" id="IPR044751">
    <property type="entry name" value="Ion_transp-like_CBS"/>
</dbReference>
<keyword evidence="4" id="KW-0677">Repeat</keyword>
<evidence type="ECO:0000259" key="11">
    <source>
        <dbReference type="PROSITE" id="PS51846"/>
    </source>
</evidence>
<evidence type="ECO:0000256" key="9">
    <source>
        <dbReference type="SAM" id="Phobius"/>
    </source>
</evidence>